<reference evidence="1 2" key="1">
    <citation type="submission" date="2024-01" db="EMBL/GenBank/DDBJ databases">
        <title>A draft genome for a cacao thread blight-causing isolate of Paramarasmius palmivorus.</title>
        <authorList>
            <person name="Baruah I.K."/>
            <person name="Bukari Y."/>
            <person name="Amoako-Attah I."/>
            <person name="Meinhardt L.W."/>
            <person name="Bailey B.A."/>
            <person name="Cohen S.P."/>
        </authorList>
    </citation>
    <scope>NUCLEOTIDE SEQUENCE [LARGE SCALE GENOMIC DNA]</scope>
    <source>
        <strain evidence="1 2">GH-12</strain>
    </source>
</reference>
<accession>A0AAW0BFY2</accession>
<protein>
    <submittedName>
        <fullName evidence="1">Uncharacterized protein</fullName>
    </submittedName>
</protein>
<evidence type="ECO:0000313" key="1">
    <source>
        <dbReference type="EMBL" id="KAK7024340.1"/>
    </source>
</evidence>
<sequence length="96" mass="10750">MWASEKVITRCPIQDCSLSIDIDIQSSDGKRSGSHTKNLDLFNAAFSSVRHKTEDVVEFSEDAALLELLLKFSHNTEFPDISGLGMDVLSDFESRR</sequence>
<comment type="caution">
    <text evidence="1">The sequence shown here is derived from an EMBL/GenBank/DDBJ whole genome shotgun (WGS) entry which is preliminary data.</text>
</comment>
<dbReference type="AlphaFoldDB" id="A0AAW0BFY2"/>
<evidence type="ECO:0000313" key="2">
    <source>
        <dbReference type="Proteomes" id="UP001383192"/>
    </source>
</evidence>
<name>A0AAW0BFY2_9AGAR</name>
<dbReference type="EMBL" id="JAYKXP010000126">
    <property type="protein sequence ID" value="KAK7024340.1"/>
    <property type="molecule type" value="Genomic_DNA"/>
</dbReference>
<gene>
    <name evidence="1" type="ORF">VNI00_016376</name>
</gene>
<proteinExistence type="predicted"/>
<organism evidence="1 2">
    <name type="scientific">Paramarasmius palmivorus</name>
    <dbReference type="NCBI Taxonomy" id="297713"/>
    <lineage>
        <taxon>Eukaryota</taxon>
        <taxon>Fungi</taxon>
        <taxon>Dikarya</taxon>
        <taxon>Basidiomycota</taxon>
        <taxon>Agaricomycotina</taxon>
        <taxon>Agaricomycetes</taxon>
        <taxon>Agaricomycetidae</taxon>
        <taxon>Agaricales</taxon>
        <taxon>Marasmiineae</taxon>
        <taxon>Marasmiaceae</taxon>
        <taxon>Paramarasmius</taxon>
    </lineage>
</organism>
<dbReference type="Proteomes" id="UP001383192">
    <property type="component" value="Unassembled WGS sequence"/>
</dbReference>
<keyword evidence="2" id="KW-1185">Reference proteome</keyword>